<reference evidence="3" key="2">
    <citation type="submission" date="2013-12" db="EMBL/GenBank/DDBJ databases">
        <title>Evolution of pathogenesis and genome organization in the Tremellales.</title>
        <authorList>
            <person name="Cuomo C."/>
            <person name="Litvintseva A."/>
            <person name="Heitman J."/>
            <person name="Chen Y."/>
            <person name="Sun S."/>
            <person name="Springer D."/>
            <person name="Dromer F."/>
            <person name="Young S."/>
            <person name="Zeng Q."/>
            <person name="Chapman S."/>
            <person name="Gujja S."/>
            <person name="Saif S."/>
            <person name="Birren B."/>
        </authorList>
    </citation>
    <scope>NUCLEOTIDE SEQUENCE [LARGE SCALE GENOMIC DNA]</scope>
    <source>
        <strain evidence="3">CBS 10435</strain>
    </source>
</reference>
<organism evidence="2 3">
    <name type="scientific">Kwoniella mangroviensis CBS 10435</name>
    <dbReference type="NCBI Taxonomy" id="1331196"/>
    <lineage>
        <taxon>Eukaryota</taxon>
        <taxon>Fungi</taxon>
        <taxon>Dikarya</taxon>
        <taxon>Basidiomycota</taxon>
        <taxon>Agaricomycotina</taxon>
        <taxon>Tremellomycetes</taxon>
        <taxon>Tremellales</taxon>
        <taxon>Cryptococcaceae</taxon>
        <taxon>Kwoniella</taxon>
    </lineage>
</organism>
<dbReference type="EMBL" id="KI669459">
    <property type="protein sequence ID" value="OCF60954.1"/>
    <property type="molecule type" value="Genomic_DNA"/>
</dbReference>
<sequence length="257" mass="30213">MSGIIPLSPSPGSSKAERSITESVEKRECDRCSENIPIDKFKQRYEELMSVVDEIWESEQKGVLLPNNEEATNDEIRILSTMIPEFLRTFPNLIYPIPYLQIRYARLLSTLARTLSNTKEIIKNYTQAYSSFLSLNNNLSTPLTYSLAFELVNSHWDILRISKQLIEKRSNRKIGYENLGKSNRLKTSKQEYLDDGEIESYLKEGQDWIESCKDHLNDLAFTQHNHGYGSETKFNELELERWQRQFEELDIWFNYLY</sequence>
<feature type="region of interest" description="Disordered" evidence="1">
    <location>
        <begin position="1"/>
        <end position="24"/>
    </location>
</feature>
<keyword evidence="3" id="KW-1185">Reference proteome</keyword>
<protein>
    <submittedName>
        <fullName evidence="2">Uncharacterized protein</fullName>
    </submittedName>
</protein>
<evidence type="ECO:0000313" key="3">
    <source>
        <dbReference type="Proteomes" id="UP000092583"/>
    </source>
</evidence>
<reference evidence="2 3" key="1">
    <citation type="submission" date="2013-07" db="EMBL/GenBank/DDBJ databases">
        <title>The Genome Sequence of Kwoniella mangroviensis CBS10435.</title>
        <authorList>
            <consortium name="The Broad Institute Genome Sequencing Platform"/>
            <person name="Cuomo C."/>
            <person name="Litvintseva A."/>
            <person name="Chen Y."/>
            <person name="Heitman J."/>
            <person name="Sun S."/>
            <person name="Springer D."/>
            <person name="Dromer F."/>
            <person name="Young S.K."/>
            <person name="Zeng Q."/>
            <person name="Gargeya S."/>
            <person name="Fitzgerald M."/>
            <person name="Abouelleil A."/>
            <person name="Alvarado L."/>
            <person name="Berlin A.M."/>
            <person name="Chapman S.B."/>
            <person name="Dewar J."/>
            <person name="Goldberg J."/>
            <person name="Griggs A."/>
            <person name="Gujja S."/>
            <person name="Hansen M."/>
            <person name="Howarth C."/>
            <person name="Imamovic A."/>
            <person name="Larimer J."/>
            <person name="McCowan C."/>
            <person name="Murphy C."/>
            <person name="Pearson M."/>
            <person name="Priest M."/>
            <person name="Roberts A."/>
            <person name="Saif S."/>
            <person name="Shea T."/>
            <person name="Sykes S."/>
            <person name="Wortman J."/>
            <person name="Nusbaum C."/>
            <person name="Birren B."/>
        </authorList>
    </citation>
    <scope>NUCLEOTIDE SEQUENCE [LARGE SCALE GENOMIC DNA]</scope>
    <source>
        <strain evidence="2 3">CBS 10435</strain>
    </source>
</reference>
<evidence type="ECO:0000313" key="2">
    <source>
        <dbReference type="EMBL" id="OCF60954.1"/>
    </source>
</evidence>
<gene>
    <name evidence="2" type="ORF">L486_00598</name>
</gene>
<dbReference type="STRING" id="1331196.A0A1B9IZW3"/>
<feature type="compositionally biased region" description="Basic and acidic residues" evidence="1">
    <location>
        <begin position="15"/>
        <end position="24"/>
    </location>
</feature>
<proteinExistence type="predicted"/>
<feature type="compositionally biased region" description="Low complexity" evidence="1">
    <location>
        <begin position="1"/>
        <end position="14"/>
    </location>
</feature>
<dbReference type="AlphaFoldDB" id="A0A1B9IZW3"/>
<evidence type="ECO:0000256" key="1">
    <source>
        <dbReference type="SAM" id="MobiDB-lite"/>
    </source>
</evidence>
<dbReference type="Proteomes" id="UP000092583">
    <property type="component" value="Unassembled WGS sequence"/>
</dbReference>
<name>A0A1B9IZW3_9TREE</name>
<accession>A0A1B9IZW3</accession>